<dbReference type="InterPro" id="IPR029052">
    <property type="entry name" value="Metallo-depent_PP-like"/>
</dbReference>
<accession>A0ABW4SIC3</accession>
<gene>
    <name evidence="1" type="ORF">ACFSFY_08945</name>
</gene>
<dbReference type="RefSeq" id="WP_381537302.1">
    <property type="nucleotide sequence ID" value="NZ_JBHUGI010000024.1"/>
</dbReference>
<dbReference type="EMBL" id="JBHUGI010000024">
    <property type="protein sequence ID" value="MFD1928184.1"/>
    <property type="molecule type" value="Genomic_DNA"/>
</dbReference>
<name>A0ABW4SIC3_9BACL</name>
<dbReference type="SUPFAM" id="SSF56300">
    <property type="entry name" value="Metallo-dependent phosphatases"/>
    <property type="match status" value="1"/>
</dbReference>
<reference evidence="2" key="1">
    <citation type="journal article" date="2019" name="Int. J. Syst. Evol. Microbiol.">
        <title>The Global Catalogue of Microorganisms (GCM) 10K type strain sequencing project: providing services to taxonomists for standard genome sequencing and annotation.</title>
        <authorList>
            <consortium name="The Broad Institute Genomics Platform"/>
            <consortium name="The Broad Institute Genome Sequencing Center for Infectious Disease"/>
            <person name="Wu L."/>
            <person name="Ma J."/>
        </authorList>
    </citation>
    <scope>NUCLEOTIDE SEQUENCE [LARGE SCALE GENOMIC DNA]</scope>
    <source>
        <strain evidence="2">CGMCC 4.7177</strain>
    </source>
</reference>
<keyword evidence="2" id="KW-1185">Reference proteome</keyword>
<comment type="caution">
    <text evidence="1">The sequence shown here is derived from an EMBL/GenBank/DDBJ whole genome shotgun (WGS) entry which is preliminary data.</text>
</comment>
<proteinExistence type="predicted"/>
<dbReference type="Gene3D" id="3.60.21.10">
    <property type="match status" value="1"/>
</dbReference>
<dbReference type="Proteomes" id="UP001597218">
    <property type="component" value="Unassembled WGS sequence"/>
</dbReference>
<protein>
    <submittedName>
        <fullName evidence="1">Metallophosphoesterase family protein</fullName>
    </submittedName>
</protein>
<evidence type="ECO:0000313" key="1">
    <source>
        <dbReference type="EMBL" id="MFD1928184.1"/>
    </source>
</evidence>
<evidence type="ECO:0000313" key="2">
    <source>
        <dbReference type="Proteomes" id="UP001597218"/>
    </source>
</evidence>
<sequence length="199" mass="22743">MYYAFLGDIHSSMDDLKVVLEDISNKAPEAIQIGTGDLFECTISKKKITNEKFRQLEDVMIIPDGFVDLLTFDTVIGNQEERILLITETNDSLRYKLGSLPEIIEIDHVRIIHGHQFKWGGVPWSLIEAEIEGPLIFYGHSHQSELWISGVRQTIEFGVPYSIGNERTLVNVGAVVSDREWVLYNKLKEEVTFMKTKID</sequence>
<organism evidence="1 2">
    <name type="scientific">Sporosarcina siberiensis</name>
    <dbReference type="NCBI Taxonomy" id="1365606"/>
    <lineage>
        <taxon>Bacteria</taxon>
        <taxon>Bacillati</taxon>
        <taxon>Bacillota</taxon>
        <taxon>Bacilli</taxon>
        <taxon>Bacillales</taxon>
        <taxon>Caryophanaceae</taxon>
        <taxon>Sporosarcina</taxon>
    </lineage>
</organism>